<proteinExistence type="predicted"/>
<dbReference type="EMBL" id="VENO01000003">
    <property type="protein sequence ID" value="TNV68600.1"/>
    <property type="molecule type" value="Genomic_DNA"/>
</dbReference>
<evidence type="ECO:0000256" key="1">
    <source>
        <dbReference type="ARBA" id="ARBA00022801"/>
    </source>
</evidence>
<evidence type="ECO:0000313" key="4">
    <source>
        <dbReference type="Proteomes" id="UP000313395"/>
    </source>
</evidence>
<sequence length="228" mass="25213">MMEKKINQKNRAKRRRIAKLIGIPVLLFVSGITLLSLAFFDNVSYAFYISRMFFPQEVAIAQTNLNDSSTVVEETAATTQLSFPKYGEEYGTLSVDTAGIVSPVFVGDDATQLLDGAGQYYGSVFPGDIGNTVITGHTNSVFKTLDEAQIGDEIRLELTYGTYVYEISNIEIKSNTDDSILAPSEEQILTLYTYYPFDYIGNTPDRYVVTAKLVEGKPLSEINFQGAS</sequence>
<reference evidence="3 4" key="1">
    <citation type="submission" date="2019-06" db="EMBL/GenBank/DDBJ databases">
        <title>Description Trichococcus psychrophilus sp. nov., isolated from a cold spring, by genomic and phenotypic analyses.</title>
        <authorList>
            <person name="Zakharyuk A."/>
        </authorList>
    </citation>
    <scope>NUCLEOTIDE SEQUENCE [LARGE SCALE GENOMIC DNA]</scope>
    <source>
        <strain evidence="3 4">SKBG</strain>
    </source>
</reference>
<keyword evidence="1" id="KW-0378">Hydrolase</keyword>
<accession>A0A5C5E7S3</accession>
<keyword evidence="2" id="KW-0812">Transmembrane</keyword>
<dbReference type="GO" id="GO:0016787">
    <property type="term" value="F:hydrolase activity"/>
    <property type="evidence" value="ECO:0007669"/>
    <property type="project" value="UniProtKB-KW"/>
</dbReference>
<organism evidence="3 4">
    <name type="scientific">Trichococcus shcherbakoviae subsp. psychrophilus</name>
    <dbReference type="NCBI Taxonomy" id="2585775"/>
    <lineage>
        <taxon>Bacteria</taxon>
        <taxon>Bacillati</taxon>
        <taxon>Bacillota</taxon>
        <taxon>Bacilli</taxon>
        <taxon>Lactobacillales</taxon>
        <taxon>Carnobacteriaceae</taxon>
        <taxon>Trichococcus</taxon>
    </lineage>
</organism>
<dbReference type="NCBIfam" id="TIGR01076">
    <property type="entry name" value="sortase_fam"/>
    <property type="match status" value="1"/>
</dbReference>
<keyword evidence="2" id="KW-1133">Transmembrane helix</keyword>
<evidence type="ECO:0000313" key="3">
    <source>
        <dbReference type="EMBL" id="TNV68600.1"/>
    </source>
</evidence>
<dbReference type="CDD" id="cd05828">
    <property type="entry name" value="Sortase_D_1"/>
    <property type="match status" value="1"/>
</dbReference>
<dbReference type="InterPro" id="IPR041999">
    <property type="entry name" value="Sortase_D_1"/>
</dbReference>
<protein>
    <submittedName>
        <fullName evidence="3">Class D sortase</fullName>
    </submittedName>
</protein>
<dbReference type="InterPro" id="IPR005754">
    <property type="entry name" value="Sortase"/>
</dbReference>
<dbReference type="Proteomes" id="UP000313395">
    <property type="component" value="Unassembled WGS sequence"/>
</dbReference>
<feature type="transmembrane region" description="Helical" evidence="2">
    <location>
        <begin position="20"/>
        <end position="40"/>
    </location>
</feature>
<dbReference type="Pfam" id="PF04203">
    <property type="entry name" value="Sortase"/>
    <property type="match status" value="1"/>
</dbReference>
<dbReference type="InterPro" id="IPR023365">
    <property type="entry name" value="Sortase_dom-sf"/>
</dbReference>
<keyword evidence="4" id="KW-1185">Reference proteome</keyword>
<comment type="caution">
    <text evidence="3">The sequence shown here is derived from an EMBL/GenBank/DDBJ whole genome shotgun (WGS) entry which is preliminary data.</text>
</comment>
<evidence type="ECO:0000256" key="2">
    <source>
        <dbReference type="SAM" id="Phobius"/>
    </source>
</evidence>
<name>A0A5C5E7S3_9LACT</name>
<gene>
    <name evidence="3" type="ORF">FHK04_10360</name>
</gene>
<dbReference type="Gene3D" id="2.40.260.10">
    <property type="entry name" value="Sortase"/>
    <property type="match status" value="1"/>
</dbReference>
<dbReference type="SUPFAM" id="SSF63817">
    <property type="entry name" value="Sortase"/>
    <property type="match status" value="1"/>
</dbReference>
<keyword evidence="2" id="KW-0472">Membrane</keyword>
<dbReference type="AlphaFoldDB" id="A0A5C5E7S3"/>